<evidence type="ECO:0000313" key="2">
    <source>
        <dbReference type="EMBL" id="KAH7240134.1"/>
    </source>
</evidence>
<evidence type="ECO:0000313" key="3">
    <source>
        <dbReference type="Proteomes" id="UP000720189"/>
    </source>
</evidence>
<accession>A0A9P9K4R6</accession>
<feature type="compositionally biased region" description="Basic and acidic residues" evidence="1">
    <location>
        <begin position="46"/>
        <end position="57"/>
    </location>
</feature>
<dbReference type="EMBL" id="JAGMUX010000014">
    <property type="protein sequence ID" value="KAH7240134.1"/>
    <property type="molecule type" value="Genomic_DNA"/>
</dbReference>
<evidence type="ECO:0000256" key="1">
    <source>
        <dbReference type="SAM" id="MobiDB-lite"/>
    </source>
</evidence>
<comment type="caution">
    <text evidence="2">The sequence shown here is derived from an EMBL/GenBank/DDBJ whole genome shotgun (WGS) entry which is preliminary data.</text>
</comment>
<dbReference type="Proteomes" id="UP000720189">
    <property type="component" value="Unassembled WGS sequence"/>
</dbReference>
<feature type="non-terminal residue" evidence="2">
    <location>
        <position position="1"/>
    </location>
</feature>
<protein>
    <submittedName>
        <fullName evidence="2">Uncharacterized protein</fullName>
    </submittedName>
</protein>
<dbReference type="AlphaFoldDB" id="A0A9P9K4R6"/>
<sequence length="57" mass="6584">MHLLIMILQHHVKACGRSGSWLPSTQHIHHHHSDDGCRLSESQPQNDDHRDDTRAIQ</sequence>
<dbReference type="OrthoDB" id="269227at2759"/>
<reference evidence="2" key="1">
    <citation type="journal article" date="2021" name="Nat. Commun.">
        <title>Genetic determinants of endophytism in the Arabidopsis root mycobiome.</title>
        <authorList>
            <person name="Mesny F."/>
            <person name="Miyauchi S."/>
            <person name="Thiergart T."/>
            <person name="Pickel B."/>
            <person name="Atanasova L."/>
            <person name="Karlsson M."/>
            <person name="Huettel B."/>
            <person name="Barry K.W."/>
            <person name="Haridas S."/>
            <person name="Chen C."/>
            <person name="Bauer D."/>
            <person name="Andreopoulos W."/>
            <person name="Pangilinan J."/>
            <person name="LaButti K."/>
            <person name="Riley R."/>
            <person name="Lipzen A."/>
            <person name="Clum A."/>
            <person name="Drula E."/>
            <person name="Henrissat B."/>
            <person name="Kohler A."/>
            <person name="Grigoriev I.V."/>
            <person name="Martin F.M."/>
            <person name="Hacquard S."/>
        </authorList>
    </citation>
    <scope>NUCLEOTIDE SEQUENCE</scope>
    <source>
        <strain evidence="2">MPI-CAGE-AT-0023</strain>
    </source>
</reference>
<organism evidence="2 3">
    <name type="scientific">Fusarium redolens</name>
    <dbReference type="NCBI Taxonomy" id="48865"/>
    <lineage>
        <taxon>Eukaryota</taxon>
        <taxon>Fungi</taxon>
        <taxon>Dikarya</taxon>
        <taxon>Ascomycota</taxon>
        <taxon>Pezizomycotina</taxon>
        <taxon>Sordariomycetes</taxon>
        <taxon>Hypocreomycetidae</taxon>
        <taxon>Hypocreales</taxon>
        <taxon>Nectriaceae</taxon>
        <taxon>Fusarium</taxon>
        <taxon>Fusarium redolens species complex</taxon>
    </lineage>
</organism>
<feature type="region of interest" description="Disordered" evidence="1">
    <location>
        <begin position="19"/>
        <end position="57"/>
    </location>
</feature>
<keyword evidence="3" id="KW-1185">Reference proteome</keyword>
<proteinExistence type="predicted"/>
<dbReference type="GeneID" id="70223511"/>
<name>A0A9P9K4R6_FUSRE</name>
<dbReference type="RefSeq" id="XP_046045928.1">
    <property type="nucleotide sequence ID" value="XM_046193557.1"/>
</dbReference>
<gene>
    <name evidence="2" type="ORF">BKA55DRAFT_577072</name>
</gene>